<dbReference type="GO" id="GO:0046872">
    <property type="term" value="F:metal ion binding"/>
    <property type="evidence" value="ECO:0007669"/>
    <property type="project" value="UniProtKB-KW"/>
</dbReference>
<accession>A0A1G9JEU9</accession>
<keyword evidence="10" id="KW-1185">Reference proteome</keyword>
<evidence type="ECO:0000256" key="4">
    <source>
        <dbReference type="ARBA" id="ARBA00022833"/>
    </source>
</evidence>
<dbReference type="OrthoDB" id="9810445at2"/>
<evidence type="ECO:0000256" key="6">
    <source>
        <dbReference type="RuleBase" id="RU003983"/>
    </source>
</evidence>
<proteinExistence type="inferred from homology"/>
<dbReference type="RefSeq" id="WP_089727013.1">
    <property type="nucleotide sequence ID" value="NZ_FNGI01000003.1"/>
</dbReference>
<evidence type="ECO:0000313" key="9">
    <source>
        <dbReference type="EMBL" id="SDL36137.1"/>
    </source>
</evidence>
<dbReference type="PANTHER" id="PTHR22726">
    <property type="entry name" value="METALLOENDOPEPTIDASE OMA1"/>
    <property type="match status" value="1"/>
</dbReference>
<evidence type="ECO:0000256" key="7">
    <source>
        <dbReference type="SAM" id="SignalP"/>
    </source>
</evidence>
<dbReference type="EMBL" id="FNGI01000003">
    <property type="protein sequence ID" value="SDL36137.1"/>
    <property type="molecule type" value="Genomic_DNA"/>
</dbReference>
<keyword evidence="4 6" id="KW-0862">Zinc</keyword>
<dbReference type="PROSITE" id="PS51257">
    <property type="entry name" value="PROKAR_LIPOPROTEIN"/>
    <property type="match status" value="1"/>
</dbReference>
<keyword evidence="2" id="KW-0479">Metal-binding</keyword>
<feature type="domain" description="Peptidase M48" evidence="8">
    <location>
        <begin position="75"/>
        <end position="239"/>
    </location>
</feature>
<keyword evidence="5 6" id="KW-0482">Metalloprotease</keyword>
<dbReference type="AlphaFoldDB" id="A0A1G9JEU9"/>
<reference evidence="9 10" key="1">
    <citation type="submission" date="2016-10" db="EMBL/GenBank/DDBJ databases">
        <authorList>
            <person name="de Groot N.N."/>
        </authorList>
    </citation>
    <scope>NUCLEOTIDE SEQUENCE [LARGE SCALE GENOMIC DNA]</scope>
    <source>
        <strain evidence="9 10">DSM 14789</strain>
    </source>
</reference>
<keyword evidence="1 6" id="KW-0645">Protease</keyword>
<dbReference type="GO" id="GO:0016020">
    <property type="term" value="C:membrane"/>
    <property type="evidence" value="ECO:0007669"/>
    <property type="project" value="TreeGrafter"/>
</dbReference>
<dbReference type="Pfam" id="PF01435">
    <property type="entry name" value="Peptidase_M48"/>
    <property type="match status" value="1"/>
</dbReference>
<evidence type="ECO:0000256" key="2">
    <source>
        <dbReference type="ARBA" id="ARBA00022723"/>
    </source>
</evidence>
<gene>
    <name evidence="9" type="ORF">SAMN05661010_01438</name>
</gene>
<dbReference type="PANTHER" id="PTHR22726:SF24">
    <property type="entry name" value="M48 FAMILY METALLOPEPTIDASE"/>
    <property type="match status" value="1"/>
</dbReference>
<dbReference type="GO" id="GO:0004222">
    <property type="term" value="F:metalloendopeptidase activity"/>
    <property type="evidence" value="ECO:0007669"/>
    <property type="project" value="InterPro"/>
</dbReference>
<dbReference type="InterPro" id="IPR001915">
    <property type="entry name" value="Peptidase_M48"/>
</dbReference>
<keyword evidence="7" id="KW-0732">Signal</keyword>
<dbReference type="InterPro" id="IPR051156">
    <property type="entry name" value="Mito/Outer_Membr_Metalloprot"/>
</dbReference>
<name>A0A1G9JEU9_9GAMM</name>
<protein>
    <submittedName>
        <fullName evidence="9">Peptidase family M48</fullName>
    </submittedName>
</protein>
<organism evidence="9 10">
    <name type="scientific">Modicisalibacter muralis</name>
    <dbReference type="NCBI Taxonomy" id="119000"/>
    <lineage>
        <taxon>Bacteria</taxon>
        <taxon>Pseudomonadati</taxon>
        <taxon>Pseudomonadota</taxon>
        <taxon>Gammaproteobacteria</taxon>
        <taxon>Oceanospirillales</taxon>
        <taxon>Halomonadaceae</taxon>
        <taxon>Modicisalibacter</taxon>
    </lineage>
</organism>
<dbReference type="Proteomes" id="UP000198654">
    <property type="component" value="Unassembled WGS sequence"/>
</dbReference>
<keyword evidence="3 6" id="KW-0378">Hydrolase</keyword>
<evidence type="ECO:0000256" key="3">
    <source>
        <dbReference type="ARBA" id="ARBA00022801"/>
    </source>
</evidence>
<evidence type="ECO:0000259" key="8">
    <source>
        <dbReference type="Pfam" id="PF01435"/>
    </source>
</evidence>
<dbReference type="GO" id="GO:0051603">
    <property type="term" value="P:proteolysis involved in protein catabolic process"/>
    <property type="evidence" value="ECO:0007669"/>
    <property type="project" value="TreeGrafter"/>
</dbReference>
<dbReference type="Gene3D" id="3.30.2010.10">
    <property type="entry name" value="Metalloproteases ('zincins'), catalytic domain"/>
    <property type="match status" value="1"/>
</dbReference>
<dbReference type="STRING" id="119000.SAMN05661010_01438"/>
<evidence type="ECO:0000256" key="1">
    <source>
        <dbReference type="ARBA" id="ARBA00022670"/>
    </source>
</evidence>
<feature type="chain" id="PRO_5011638320" evidence="7">
    <location>
        <begin position="21"/>
        <end position="264"/>
    </location>
</feature>
<feature type="signal peptide" evidence="7">
    <location>
        <begin position="1"/>
        <end position="20"/>
    </location>
</feature>
<dbReference type="CDD" id="cd07331">
    <property type="entry name" value="M48C_Oma1_like"/>
    <property type="match status" value="1"/>
</dbReference>
<evidence type="ECO:0000313" key="10">
    <source>
        <dbReference type="Proteomes" id="UP000198654"/>
    </source>
</evidence>
<sequence>MKWMMRAATGALVLTLAACSQSPTGRSQLTLFSEEQLEEMGAQSFTQYEQELPVVGGQVGEYVQCVATAITGELNAGETWEVKVFKDGSANAFALPGGHIGVNTGLLDVATNQDQLAAVIGHEVAHVLASHANERVSTQAATQTGLSVLQAAAGLNSAGGQQLMGLLGMGAKYGIILPFSRQHESEADTLGLNLMAQAGFDPRASIELWQNMSAGSQGQPPVWLSTHPSHGQRINGLQAHMDEAMALYEQARAAGSGPSCQAPG</sequence>
<evidence type="ECO:0000256" key="5">
    <source>
        <dbReference type="ARBA" id="ARBA00023049"/>
    </source>
</evidence>
<comment type="similarity">
    <text evidence="6">Belongs to the peptidase M48 family.</text>
</comment>
<comment type="cofactor">
    <cofactor evidence="6">
        <name>Zn(2+)</name>
        <dbReference type="ChEBI" id="CHEBI:29105"/>
    </cofactor>
    <text evidence="6">Binds 1 zinc ion per subunit.</text>
</comment>